<evidence type="ECO:0008006" key="4">
    <source>
        <dbReference type="Google" id="ProtNLM"/>
    </source>
</evidence>
<dbReference type="AlphaFoldDB" id="A0A0P1G392"/>
<evidence type="ECO:0000313" key="3">
    <source>
        <dbReference type="Proteomes" id="UP000054935"/>
    </source>
</evidence>
<organism evidence="2 3">
    <name type="scientific">Tropicibacter naphthalenivorans</name>
    <dbReference type="NCBI Taxonomy" id="441103"/>
    <lineage>
        <taxon>Bacteria</taxon>
        <taxon>Pseudomonadati</taxon>
        <taxon>Pseudomonadota</taxon>
        <taxon>Alphaproteobacteria</taxon>
        <taxon>Rhodobacterales</taxon>
        <taxon>Roseobacteraceae</taxon>
        <taxon>Tropicibacter</taxon>
    </lineage>
</organism>
<keyword evidence="1" id="KW-1133">Transmembrane helix</keyword>
<keyword evidence="1" id="KW-0812">Transmembrane</keyword>
<name>A0A0P1G392_9RHOB</name>
<feature type="transmembrane region" description="Helical" evidence="1">
    <location>
        <begin position="40"/>
        <end position="63"/>
    </location>
</feature>
<evidence type="ECO:0000256" key="1">
    <source>
        <dbReference type="SAM" id="Phobius"/>
    </source>
</evidence>
<dbReference type="EMBL" id="CYSE01000001">
    <property type="protein sequence ID" value="CUH76286.1"/>
    <property type="molecule type" value="Genomic_DNA"/>
</dbReference>
<feature type="transmembrane region" description="Helical" evidence="1">
    <location>
        <begin position="131"/>
        <end position="151"/>
    </location>
</feature>
<reference evidence="2 3" key="1">
    <citation type="submission" date="2015-09" db="EMBL/GenBank/DDBJ databases">
        <authorList>
            <consortium name="Swine Surveillance"/>
        </authorList>
    </citation>
    <scope>NUCLEOTIDE SEQUENCE [LARGE SCALE GENOMIC DNA]</scope>
    <source>
        <strain evidence="2 3">CECT 7648</strain>
    </source>
</reference>
<accession>A0A0P1G392</accession>
<gene>
    <name evidence="2" type="ORF">TRN7648_00874</name>
</gene>
<sequence>MANEEPQAAPRPSAPRRAVRILGLSLNVAERTGRTLSGKLGLMILMAWIFLGVPDFDLALLPILHHRSIVTHSILPPLLFLLVARRLGAAPIAGAMIGTSVHLTCDLLSPMVGFAQIWLPAPIKAPLGPLSYLWLLGNALVGYVVAFGVAYVTLPRGIAFPFIIALSAMTGAAYGALNEQSVLSVIVCLVFPTLAGVVAWRRSVKGNSASAAKAEG</sequence>
<feature type="transmembrane region" description="Helical" evidence="1">
    <location>
        <begin position="100"/>
        <end position="119"/>
    </location>
</feature>
<feature type="transmembrane region" description="Helical" evidence="1">
    <location>
        <begin position="158"/>
        <end position="176"/>
    </location>
</feature>
<feature type="transmembrane region" description="Helical" evidence="1">
    <location>
        <begin position="69"/>
        <end position="88"/>
    </location>
</feature>
<feature type="transmembrane region" description="Helical" evidence="1">
    <location>
        <begin position="182"/>
        <end position="200"/>
    </location>
</feature>
<protein>
    <recommendedName>
        <fullName evidence="4">Inner membrane protein</fullName>
    </recommendedName>
</protein>
<keyword evidence="1" id="KW-0472">Membrane</keyword>
<keyword evidence="3" id="KW-1185">Reference proteome</keyword>
<dbReference type="STRING" id="441103.TRN7648_00874"/>
<evidence type="ECO:0000313" key="2">
    <source>
        <dbReference type="EMBL" id="CUH76286.1"/>
    </source>
</evidence>
<proteinExistence type="predicted"/>
<dbReference type="Proteomes" id="UP000054935">
    <property type="component" value="Unassembled WGS sequence"/>
</dbReference>